<dbReference type="InterPro" id="IPR011990">
    <property type="entry name" value="TPR-like_helical_dom_sf"/>
</dbReference>
<feature type="repeat" description="PPR" evidence="2">
    <location>
        <begin position="239"/>
        <end position="273"/>
    </location>
</feature>
<organism evidence="4 5">
    <name type="scientific">Roridomyces roridus</name>
    <dbReference type="NCBI Taxonomy" id="1738132"/>
    <lineage>
        <taxon>Eukaryota</taxon>
        <taxon>Fungi</taxon>
        <taxon>Dikarya</taxon>
        <taxon>Basidiomycota</taxon>
        <taxon>Agaricomycotina</taxon>
        <taxon>Agaricomycetes</taxon>
        <taxon>Agaricomycetidae</taxon>
        <taxon>Agaricales</taxon>
        <taxon>Marasmiineae</taxon>
        <taxon>Mycenaceae</taxon>
        <taxon>Roridomyces</taxon>
    </lineage>
</organism>
<dbReference type="PANTHER" id="PTHR47933:SF11">
    <property type="entry name" value="PENTATRICOPEPTIDE REPEAT-CONTAINING PROTEIN 2"/>
    <property type="match status" value="1"/>
</dbReference>
<dbReference type="InterPro" id="IPR002885">
    <property type="entry name" value="PPR_rpt"/>
</dbReference>
<evidence type="ECO:0000256" key="2">
    <source>
        <dbReference type="PROSITE-ProRule" id="PRU00708"/>
    </source>
</evidence>
<keyword evidence="5" id="KW-1185">Reference proteome</keyword>
<gene>
    <name evidence="4" type="ORF">FB45DRAFT_733113</name>
</gene>
<accession>A0AAD7CFD0</accession>
<dbReference type="EMBL" id="JARKIF010000002">
    <property type="protein sequence ID" value="KAJ7647386.1"/>
    <property type="molecule type" value="Genomic_DNA"/>
</dbReference>
<dbReference type="PANTHER" id="PTHR47933">
    <property type="entry name" value="PENTATRICOPEPTIDE REPEAT-CONTAINING PROTEIN 1, MITOCHONDRIAL"/>
    <property type="match status" value="1"/>
</dbReference>
<proteinExistence type="predicted"/>
<dbReference type="InterPro" id="IPR057027">
    <property type="entry name" value="TPR_mt"/>
</dbReference>
<protein>
    <recommendedName>
        <fullName evidence="3">Pentatricopeptide repeat-containing protein-mitochondrial domain-containing protein</fullName>
    </recommendedName>
</protein>
<evidence type="ECO:0000313" key="4">
    <source>
        <dbReference type="EMBL" id="KAJ7647386.1"/>
    </source>
</evidence>
<evidence type="ECO:0000256" key="1">
    <source>
        <dbReference type="ARBA" id="ARBA00022737"/>
    </source>
</evidence>
<feature type="repeat" description="PPR" evidence="2">
    <location>
        <begin position="28"/>
        <end position="62"/>
    </location>
</feature>
<dbReference type="GO" id="GO:0003729">
    <property type="term" value="F:mRNA binding"/>
    <property type="evidence" value="ECO:0007669"/>
    <property type="project" value="TreeGrafter"/>
</dbReference>
<dbReference type="PROSITE" id="PS51375">
    <property type="entry name" value="PPR"/>
    <property type="match status" value="3"/>
</dbReference>
<dbReference type="InterPro" id="IPR051240">
    <property type="entry name" value="Mito_RNA-Proc/Resp"/>
</dbReference>
<feature type="domain" description="Pentatricopeptide repeat-containing protein-mitochondrial" evidence="3">
    <location>
        <begin position="205"/>
        <end position="336"/>
    </location>
</feature>
<feature type="repeat" description="PPR" evidence="2">
    <location>
        <begin position="97"/>
        <end position="131"/>
    </location>
</feature>
<evidence type="ECO:0000259" key="3">
    <source>
        <dbReference type="Pfam" id="PF23276"/>
    </source>
</evidence>
<dbReference type="Gene3D" id="1.25.40.10">
    <property type="entry name" value="Tetratricopeptide repeat domain"/>
    <property type="match status" value="4"/>
</dbReference>
<keyword evidence="1" id="KW-0677">Repeat</keyword>
<name>A0AAD7CFD0_9AGAR</name>
<reference evidence="4" key="1">
    <citation type="submission" date="2023-03" db="EMBL/GenBank/DDBJ databases">
        <title>Massive genome expansion in bonnet fungi (Mycena s.s.) driven by repeated elements and novel gene families across ecological guilds.</title>
        <authorList>
            <consortium name="Lawrence Berkeley National Laboratory"/>
            <person name="Harder C.B."/>
            <person name="Miyauchi S."/>
            <person name="Viragh M."/>
            <person name="Kuo A."/>
            <person name="Thoen E."/>
            <person name="Andreopoulos B."/>
            <person name="Lu D."/>
            <person name="Skrede I."/>
            <person name="Drula E."/>
            <person name="Henrissat B."/>
            <person name="Morin E."/>
            <person name="Kohler A."/>
            <person name="Barry K."/>
            <person name="LaButti K."/>
            <person name="Morin E."/>
            <person name="Salamov A."/>
            <person name="Lipzen A."/>
            <person name="Mereny Z."/>
            <person name="Hegedus B."/>
            <person name="Baldrian P."/>
            <person name="Stursova M."/>
            <person name="Weitz H."/>
            <person name="Taylor A."/>
            <person name="Grigoriev I.V."/>
            <person name="Nagy L.G."/>
            <person name="Martin F."/>
            <person name="Kauserud H."/>
        </authorList>
    </citation>
    <scope>NUCLEOTIDE SEQUENCE</scope>
    <source>
        <strain evidence="4">9284</strain>
    </source>
</reference>
<dbReference type="Pfam" id="PF23276">
    <property type="entry name" value="TPR_24"/>
    <property type="match status" value="1"/>
</dbReference>
<evidence type="ECO:0000313" key="5">
    <source>
        <dbReference type="Proteomes" id="UP001221142"/>
    </source>
</evidence>
<dbReference type="Proteomes" id="UP001221142">
    <property type="component" value="Unassembled WGS sequence"/>
</dbReference>
<sequence>MAAAADKSQFPTCFTVAAEMKVRGVAPNLVTYNTLLRALAHGGYALPTFAVLEDMLSMGISPDTTSFNHIIDAHRTETSGILPFIMRRMEELGVPPNQTTYTLLITRFADDKNLEMALQYLHAMKNHNLVPEVAAGQAVILLAANEGYPKLALDLVTFFEEKTVRKVEDSIWLACLYSSAQALYGQGVIKCWYAVVSDLAIPPDEGLCTLVLHTAARNGLPDIATDVLRVLKAMDIPREEHHFASLFEACCRAANFEMAFTTLNVMRQNGVPSTLKTVLPLVRVVQQKPELLDQLWECLDKMQAEGQLVDVTSFNAVLHSSILTQPMSRALADYNTLESRGLAQNAESFAVFLDGCISAGNVAFGELALRRLKESETPVDNNSLEKMISLHLTQEVYDDAFVFLEEMESAGFTPSRQIYEAIIIKCAAAGDSRYLVALNEMQRTWKHVSPNLKAHAIRLYEEKQGAVSSTMVGMDRRARRFIETGGL</sequence>
<dbReference type="AlphaFoldDB" id="A0AAD7CFD0"/>
<dbReference type="Pfam" id="PF13812">
    <property type="entry name" value="PPR_3"/>
    <property type="match status" value="2"/>
</dbReference>
<comment type="caution">
    <text evidence="4">The sequence shown here is derived from an EMBL/GenBank/DDBJ whole genome shotgun (WGS) entry which is preliminary data.</text>
</comment>
<dbReference type="NCBIfam" id="TIGR00756">
    <property type="entry name" value="PPR"/>
    <property type="match status" value="1"/>
</dbReference>